<feature type="transmembrane region" description="Helical" evidence="1">
    <location>
        <begin position="89"/>
        <end position="110"/>
    </location>
</feature>
<gene>
    <name evidence="2" type="ORF">THASP1DRAFT_25526</name>
</gene>
<evidence type="ECO:0000313" key="2">
    <source>
        <dbReference type="EMBL" id="RKP06085.1"/>
    </source>
</evidence>
<reference evidence="3" key="1">
    <citation type="journal article" date="2018" name="Nat. Microbiol.">
        <title>Leveraging single-cell genomics to expand the fungal tree of life.</title>
        <authorList>
            <person name="Ahrendt S.R."/>
            <person name="Quandt C.A."/>
            <person name="Ciobanu D."/>
            <person name="Clum A."/>
            <person name="Salamov A."/>
            <person name="Andreopoulos B."/>
            <person name="Cheng J.F."/>
            <person name="Woyke T."/>
            <person name="Pelin A."/>
            <person name="Henrissat B."/>
            <person name="Reynolds N.K."/>
            <person name="Benny G.L."/>
            <person name="Smith M.E."/>
            <person name="James T.Y."/>
            <person name="Grigoriev I.V."/>
        </authorList>
    </citation>
    <scope>NUCLEOTIDE SEQUENCE [LARGE SCALE GENOMIC DNA]</scope>
    <source>
        <strain evidence="3">RSA 1356</strain>
    </source>
</reference>
<dbReference type="OrthoDB" id="5587891at2759"/>
<dbReference type="EMBL" id="KZ992957">
    <property type="protein sequence ID" value="RKP06085.1"/>
    <property type="molecule type" value="Genomic_DNA"/>
</dbReference>
<evidence type="ECO:0000313" key="3">
    <source>
        <dbReference type="Proteomes" id="UP000271241"/>
    </source>
</evidence>
<evidence type="ECO:0000256" key="1">
    <source>
        <dbReference type="SAM" id="Phobius"/>
    </source>
</evidence>
<accession>A0A4P9XK08</accession>
<keyword evidence="1" id="KW-0812">Transmembrane</keyword>
<keyword evidence="1" id="KW-1133">Transmembrane helix</keyword>
<keyword evidence="1" id="KW-0472">Membrane</keyword>
<organism evidence="2 3">
    <name type="scientific">Thamnocephalis sphaerospora</name>
    <dbReference type="NCBI Taxonomy" id="78915"/>
    <lineage>
        <taxon>Eukaryota</taxon>
        <taxon>Fungi</taxon>
        <taxon>Fungi incertae sedis</taxon>
        <taxon>Zoopagomycota</taxon>
        <taxon>Zoopagomycotina</taxon>
        <taxon>Zoopagomycetes</taxon>
        <taxon>Zoopagales</taxon>
        <taxon>Sigmoideomycetaceae</taxon>
        <taxon>Thamnocephalis</taxon>
    </lineage>
</organism>
<protein>
    <submittedName>
        <fullName evidence="2">Uncharacterized protein</fullName>
    </submittedName>
</protein>
<name>A0A4P9XK08_9FUNG</name>
<sequence>MAASTTSWRVETEQSGGPMPPAYVWGRQVDPLGEMDAITYTMLAWNNLAETRARYIGMALQTLSTVVISCVSIVLVWKAYIAYNRDTRLLWLGVVLSLPEPIIVYAFWFLSQATFTPFGSCVVKYPAWLPWARFALDASHAAGDHSMLFWPLDWLITNQILLCLHHPLRISSVNSSGRLIPRNNTATAHDKIMQPRPALLPCHHYIGKNQS</sequence>
<feature type="transmembrane region" description="Helical" evidence="1">
    <location>
        <begin position="55"/>
        <end position="77"/>
    </location>
</feature>
<dbReference type="Proteomes" id="UP000271241">
    <property type="component" value="Unassembled WGS sequence"/>
</dbReference>
<dbReference type="AlphaFoldDB" id="A0A4P9XK08"/>
<proteinExistence type="predicted"/>
<keyword evidence="3" id="KW-1185">Reference proteome</keyword>